<dbReference type="GO" id="GO:0004146">
    <property type="term" value="F:dihydrofolate reductase activity"/>
    <property type="evidence" value="ECO:0007669"/>
    <property type="project" value="UniProtKB-EC"/>
</dbReference>
<dbReference type="PIRSF" id="PIRSF000194">
    <property type="entry name" value="DHFR"/>
    <property type="match status" value="1"/>
</dbReference>
<evidence type="ECO:0000259" key="10">
    <source>
        <dbReference type="PROSITE" id="PS51330"/>
    </source>
</evidence>
<dbReference type="PRINTS" id="PR00070">
    <property type="entry name" value="DHFR"/>
</dbReference>
<comment type="catalytic activity">
    <reaction evidence="8">
        <text>(6S)-5,6,7,8-tetrahydrofolate + NADP(+) = 7,8-dihydrofolate + NADPH + H(+)</text>
        <dbReference type="Rhea" id="RHEA:15009"/>
        <dbReference type="ChEBI" id="CHEBI:15378"/>
        <dbReference type="ChEBI" id="CHEBI:57451"/>
        <dbReference type="ChEBI" id="CHEBI:57453"/>
        <dbReference type="ChEBI" id="CHEBI:57783"/>
        <dbReference type="ChEBI" id="CHEBI:58349"/>
        <dbReference type="EC" id="1.5.1.3"/>
    </reaction>
</comment>
<dbReference type="FunFam" id="3.40.430.10:FF:000001">
    <property type="entry name" value="Dihydrofolate reductase"/>
    <property type="match status" value="1"/>
</dbReference>
<dbReference type="PANTHER" id="PTHR48069">
    <property type="entry name" value="DIHYDROFOLATE REDUCTASE"/>
    <property type="match status" value="1"/>
</dbReference>
<dbReference type="GO" id="GO:0046655">
    <property type="term" value="P:folic acid metabolic process"/>
    <property type="evidence" value="ECO:0007669"/>
    <property type="project" value="TreeGrafter"/>
</dbReference>
<dbReference type="PANTHER" id="PTHR48069:SF3">
    <property type="entry name" value="DIHYDROFOLATE REDUCTASE"/>
    <property type="match status" value="1"/>
</dbReference>
<name>A0A940NEM4_9BACI</name>
<organism evidence="11 12">
    <name type="scientific">Gottfriedia endophytica</name>
    <dbReference type="NCBI Taxonomy" id="2820819"/>
    <lineage>
        <taxon>Bacteria</taxon>
        <taxon>Bacillati</taxon>
        <taxon>Bacillota</taxon>
        <taxon>Bacilli</taxon>
        <taxon>Bacillales</taxon>
        <taxon>Bacillaceae</taxon>
        <taxon>Gottfriedia</taxon>
    </lineage>
</organism>
<accession>A0A940NEM4</accession>
<dbReference type="GO" id="GO:0006730">
    <property type="term" value="P:one-carbon metabolic process"/>
    <property type="evidence" value="ECO:0007669"/>
    <property type="project" value="UniProtKB-KW"/>
</dbReference>
<evidence type="ECO:0000313" key="11">
    <source>
        <dbReference type="EMBL" id="MBP0724089.1"/>
    </source>
</evidence>
<comment type="function">
    <text evidence="7 8">Key enzyme in folate metabolism. Catalyzes an essential reaction for de novo glycine and purine synthesis, and for DNA precursor synthesis.</text>
</comment>
<protein>
    <recommendedName>
        <fullName evidence="3 8">Dihydrofolate reductase</fullName>
        <ecNumber evidence="3 8">1.5.1.3</ecNumber>
    </recommendedName>
</protein>
<dbReference type="GO" id="GO:0046654">
    <property type="term" value="P:tetrahydrofolate biosynthetic process"/>
    <property type="evidence" value="ECO:0007669"/>
    <property type="project" value="InterPro"/>
</dbReference>
<evidence type="ECO:0000256" key="4">
    <source>
        <dbReference type="ARBA" id="ARBA00022563"/>
    </source>
</evidence>
<evidence type="ECO:0000256" key="7">
    <source>
        <dbReference type="ARBA" id="ARBA00025067"/>
    </source>
</evidence>
<keyword evidence="4 8" id="KW-0554">One-carbon metabolism</keyword>
<dbReference type="PROSITE" id="PS51330">
    <property type="entry name" value="DHFR_2"/>
    <property type="match status" value="1"/>
</dbReference>
<evidence type="ECO:0000256" key="2">
    <source>
        <dbReference type="ARBA" id="ARBA00009539"/>
    </source>
</evidence>
<keyword evidence="6 8" id="KW-0560">Oxidoreductase</keyword>
<evidence type="ECO:0000256" key="6">
    <source>
        <dbReference type="ARBA" id="ARBA00023002"/>
    </source>
</evidence>
<dbReference type="Proteomes" id="UP000682134">
    <property type="component" value="Unassembled WGS sequence"/>
</dbReference>
<evidence type="ECO:0000313" key="12">
    <source>
        <dbReference type="Proteomes" id="UP000682134"/>
    </source>
</evidence>
<keyword evidence="5 8" id="KW-0521">NADP</keyword>
<dbReference type="PROSITE" id="PS00075">
    <property type="entry name" value="DHFR_1"/>
    <property type="match status" value="1"/>
</dbReference>
<dbReference type="InterPro" id="IPR024072">
    <property type="entry name" value="DHFR-like_dom_sf"/>
</dbReference>
<dbReference type="EMBL" id="JAGIYQ010000002">
    <property type="protein sequence ID" value="MBP0724089.1"/>
    <property type="molecule type" value="Genomic_DNA"/>
</dbReference>
<dbReference type="EC" id="1.5.1.3" evidence="3 8"/>
<evidence type="ECO:0000256" key="9">
    <source>
        <dbReference type="RuleBase" id="RU004474"/>
    </source>
</evidence>
<dbReference type="CDD" id="cd00209">
    <property type="entry name" value="DHFR"/>
    <property type="match status" value="1"/>
</dbReference>
<gene>
    <name evidence="11" type="ORF">J5Y03_02690</name>
</gene>
<evidence type="ECO:0000256" key="8">
    <source>
        <dbReference type="PIRNR" id="PIRNR000194"/>
    </source>
</evidence>
<dbReference type="GO" id="GO:0046452">
    <property type="term" value="P:dihydrofolate metabolic process"/>
    <property type="evidence" value="ECO:0007669"/>
    <property type="project" value="TreeGrafter"/>
</dbReference>
<dbReference type="InterPro" id="IPR001796">
    <property type="entry name" value="DHFR_dom"/>
</dbReference>
<dbReference type="SUPFAM" id="SSF53597">
    <property type="entry name" value="Dihydrofolate reductase-like"/>
    <property type="match status" value="1"/>
</dbReference>
<dbReference type="RefSeq" id="WP_209402243.1">
    <property type="nucleotide sequence ID" value="NZ_JAGIYQ010000002.1"/>
</dbReference>
<reference evidence="11" key="1">
    <citation type="submission" date="2021-04" db="EMBL/GenBank/DDBJ databases">
        <title>Genome seq and assembly of Bacillus sp.</title>
        <authorList>
            <person name="Chhetri G."/>
        </authorList>
    </citation>
    <scope>NUCLEOTIDE SEQUENCE</scope>
    <source>
        <strain evidence="11">RG28</strain>
    </source>
</reference>
<comment type="similarity">
    <text evidence="2 8 9">Belongs to the dihydrofolate reductase family.</text>
</comment>
<proteinExistence type="inferred from homology"/>
<evidence type="ECO:0000256" key="3">
    <source>
        <dbReference type="ARBA" id="ARBA00012856"/>
    </source>
</evidence>
<comment type="caution">
    <text evidence="11">The sequence shown here is derived from an EMBL/GenBank/DDBJ whole genome shotgun (WGS) entry which is preliminary data.</text>
</comment>
<feature type="domain" description="DHFR" evidence="10">
    <location>
        <begin position="1"/>
        <end position="157"/>
    </location>
</feature>
<dbReference type="InterPro" id="IPR017925">
    <property type="entry name" value="DHFR_CS"/>
</dbReference>
<dbReference type="InterPro" id="IPR012259">
    <property type="entry name" value="DHFR"/>
</dbReference>
<dbReference type="GO" id="GO:0005829">
    <property type="term" value="C:cytosol"/>
    <property type="evidence" value="ECO:0007669"/>
    <property type="project" value="TreeGrafter"/>
</dbReference>
<evidence type="ECO:0000256" key="1">
    <source>
        <dbReference type="ARBA" id="ARBA00004903"/>
    </source>
</evidence>
<dbReference type="GO" id="GO:0070401">
    <property type="term" value="F:NADP+ binding"/>
    <property type="evidence" value="ECO:0007669"/>
    <property type="project" value="UniProtKB-ARBA"/>
</dbReference>
<sequence length="159" mass="18435">MIAAIVAMAENRVIGKDNQLPWHISEELRYFKKVTTGHTILMGRKTYESIGRPLPNRKNVVVTRNKDYKAEGIEVIHHLSDYHPEENEDVFIIGGAEIFKESMGILDTLYLTEIQKEIEGDTFFPEFSKEEWKEVSSSEMNTDEKSGLQYVYKIYKKIS</sequence>
<evidence type="ECO:0000256" key="5">
    <source>
        <dbReference type="ARBA" id="ARBA00022857"/>
    </source>
</evidence>
<dbReference type="Gene3D" id="3.40.430.10">
    <property type="entry name" value="Dihydrofolate Reductase, subunit A"/>
    <property type="match status" value="1"/>
</dbReference>
<keyword evidence="12" id="KW-1185">Reference proteome</keyword>
<comment type="pathway">
    <text evidence="1 8">Cofactor biosynthesis; tetrahydrofolate biosynthesis; 5,6,7,8-tetrahydrofolate from 7,8-dihydrofolate: step 1/1.</text>
</comment>
<dbReference type="AlphaFoldDB" id="A0A940NEM4"/>
<dbReference type="Pfam" id="PF00186">
    <property type="entry name" value="DHFR_1"/>
    <property type="match status" value="1"/>
</dbReference>